<evidence type="ECO:0000256" key="1">
    <source>
        <dbReference type="ARBA" id="ARBA00010982"/>
    </source>
</evidence>
<evidence type="ECO:0000256" key="4">
    <source>
        <dbReference type="RuleBase" id="RU003557"/>
    </source>
</evidence>
<feature type="domain" description="Thiolase C-terminal" evidence="6">
    <location>
        <begin position="276"/>
        <end position="393"/>
    </location>
</feature>
<dbReference type="InterPro" id="IPR002155">
    <property type="entry name" value="Thiolase"/>
</dbReference>
<reference evidence="8" key="1">
    <citation type="journal article" date="2019" name="Int. J. Syst. Evol. Microbiol.">
        <title>The Global Catalogue of Microorganisms (GCM) 10K type strain sequencing project: providing services to taxonomists for standard genome sequencing and annotation.</title>
        <authorList>
            <consortium name="The Broad Institute Genomics Platform"/>
            <consortium name="The Broad Institute Genome Sequencing Center for Infectious Disease"/>
            <person name="Wu L."/>
            <person name="Ma J."/>
        </authorList>
    </citation>
    <scope>NUCLEOTIDE SEQUENCE [LARGE SCALE GENOMIC DNA]</scope>
    <source>
        <strain evidence="8">CCUG 53903</strain>
    </source>
</reference>
<sequence length="395" mass="41407">MKFERAALSLPHLWSSPFVRWQGALADISSIDLACVVTTDALKARGVDPAMVDRLVLGSTVPQAKTFYAAPWLAARLGMPGISGPLIAQACATSVVALTLAACAVEMDAQATPLLVVSDRTSNGPLLVYPQTAGQGGAPQTEHWVLDNFAADPNTGQAMIATAETTARDGAMGRAELDDLSLLRWQQYQHALADDRRFQRQYMVPVRLTQSRKVVSVEADEGVHAYSAEGLAALRPVVPNGVVTFGGQTHPADGCAGALVCDMRRAKALSGGQGVVRLLAMGQARAAPAEMPKAATTAAQNALALAGLSIADVRYVVSHNPFAVNDLWFARQTGFPLERMNPFGCSLIYGHPQGPTGLRGIAELAWALRQAGGGIGLFTGCAAGDTGAAVVLRVD</sequence>
<dbReference type="Gene3D" id="3.40.47.10">
    <property type="match status" value="2"/>
</dbReference>
<dbReference type="InterPro" id="IPR020616">
    <property type="entry name" value="Thiolase_N"/>
</dbReference>
<evidence type="ECO:0000313" key="7">
    <source>
        <dbReference type="EMBL" id="MFC7460172.1"/>
    </source>
</evidence>
<dbReference type="GO" id="GO:0016746">
    <property type="term" value="F:acyltransferase activity"/>
    <property type="evidence" value="ECO:0007669"/>
    <property type="project" value="UniProtKB-KW"/>
</dbReference>
<evidence type="ECO:0000256" key="2">
    <source>
        <dbReference type="ARBA" id="ARBA00022679"/>
    </source>
</evidence>
<evidence type="ECO:0000259" key="6">
    <source>
        <dbReference type="Pfam" id="PF02803"/>
    </source>
</evidence>
<comment type="caution">
    <text evidence="7">The sequence shown here is derived from an EMBL/GenBank/DDBJ whole genome shotgun (WGS) entry which is preliminary data.</text>
</comment>
<evidence type="ECO:0000256" key="3">
    <source>
        <dbReference type="ARBA" id="ARBA00023315"/>
    </source>
</evidence>
<organism evidence="7 8">
    <name type="scientific">Hydrogenophaga defluvii</name>
    <dbReference type="NCBI Taxonomy" id="249410"/>
    <lineage>
        <taxon>Bacteria</taxon>
        <taxon>Pseudomonadati</taxon>
        <taxon>Pseudomonadota</taxon>
        <taxon>Betaproteobacteria</taxon>
        <taxon>Burkholderiales</taxon>
        <taxon>Comamonadaceae</taxon>
        <taxon>Hydrogenophaga</taxon>
    </lineage>
</organism>
<dbReference type="InterPro" id="IPR016039">
    <property type="entry name" value="Thiolase-like"/>
</dbReference>
<dbReference type="SUPFAM" id="SSF53901">
    <property type="entry name" value="Thiolase-like"/>
    <property type="match status" value="1"/>
</dbReference>
<dbReference type="PANTHER" id="PTHR18919">
    <property type="entry name" value="ACETYL-COA C-ACYLTRANSFERASE"/>
    <property type="match status" value="1"/>
</dbReference>
<evidence type="ECO:0000259" key="5">
    <source>
        <dbReference type="Pfam" id="PF00108"/>
    </source>
</evidence>
<name>A0ABW2SAK7_9BURK</name>
<keyword evidence="8" id="KW-1185">Reference proteome</keyword>
<dbReference type="Proteomes" id="UP001596457">
    <property type="component" value="Unassembled WGS sequence"/>
</dbReference>
<dbReference type="EC" id="2.3.1.-" evidence="7"/>
<dbReference type="Pfam" id="PF02803">
    <property type="entry name" value="Thiolase_C"/>
    <property type="match status" value="1"/>
</dbReference>
<dbReference type="RefSeq" id="WP_382199456.1">
    <property type="nucleotide sequence ID" value="NZ_JBHTBZ010000015.1"/>
</dbReference>
<comment type="similarity">
    <text evidence="1 4">Belongs to the thiolase-like superfamily. Thiolase family.</text>
</comment>
<dbReference type="Pfam" id="PF00108">
    <property type="entry name" value="Thiolase_N"/>
    <property type="match status" value="1"/>
</dbReference>
<dbReference type="InterPro" id="IPR020617">
    <property type="entry name" value="Thiolase_C"/>
</dbReference>
<dbReference type="PIRSF" id="PIRSF000429">
    <property type="entry name" value="Ac-CoA_Ac_transf"/>
    <property type="match status" value="1"/>
</dbReference>
<protein>
    <submittedName>
        <fullName evidence="7">Thiolase family protein</fullName>
        <ecNumber evidence="7">2.3.1.-</ecNumber>
    </submittedName>
</protein>
<dbReference type="PANTHER" id="PTHR18919:SF107">
    <property type="entry name" value="ACETYL-COA ACETYLTRANSFERASE, CYTOSOLIC"/>
    <property type="match status" value="1"/>
</dbReference>
<keyword evidence="2 4" id="KW-0808">Transferase</keyword>
<keyword evidence="3 4" id="KW-0012">Acyltransferase</keyword>
<dbReference type="CDD" id="cd00751">
    <property type="entry name" value="thiolase"/>
    <property type="match status" value="1"/>
</dbReference>
<evidence type="ECO:0000313" key="8">
    <source>
        <dbReference type="Proteomes" id="UP001596457"/>
    </source>
</evidence>
<feature type="domain" description="Thiolase N-terminal" evidence="5">
    <location>
        <begin position="16"/>
        <end position="262"/>
    </location>
</feature>
<gene>
    <name evidence="7" type="ORF">ACFQU0_06985</name>
</gene>
<dbReference type="EMBL" id="JBHTBZ010000015">
    <property type="protein sequence ID" value="MFC7460172.1"/>
    <property type="molecule type" value="Genomic_DNA"/>
</dbReference>
<accession>A0ABW2SAK7</accession>
<proteinExistence type="inferred from homology"/>